<sequence length="41" mass="4935">MSKSPRGYKYNRGALRWRRGGKFELNLRNSTQILWIYGNVF</sequence>
<keyword evidence="2" id="KW-1185">Reference proteome</keyword>
<reference evidence="1 2" key="1">
    <citation type="submission" date="2008-08" db="EMBL/GenBank/DDBJ databases">
        <authorList>
            <person name="Madupu R."/>
            <person name="Durkin A.S."/>
            <person name="Torralba M."/>
            <person name="Methe B."/>
            <person name="Sutton G.G."/>
            <person name="Strausberg R.L."/>
            <person name="Nelson K.E."/>
        </authorList>
    </citation>
    <scope>NUCLEOTIDE SEQUENCE [LARGE SCALE GENOMIC DNA]</scope>
    <source>
        <strain evidence="1 2">RM3267</strain>
    </source>
</reference>
<name>B9D5R3_CAMRE</name>
<dbReference type="STRING" id="553218.CAMRE0001_0587"/>
<gene>
    <name evidence="1" type="ORF">CAMRE0001_0587</name>
</gene>
<dbReference type="EMBL" id="ACFU01000043">
    <property type="protein sequence ID" value="EEF12670.1"/>
    <property type="molecule type" value="Genomic_DNA"/>
</dbReference>
<comment type="caution">
    <text evidence="1">The sequence shown here is derived from an EMBL/GenBank/DDBJ whole genome shotgun (WGS) entry which is preliminary data.</text>
</comment>
<evidence type="ECO:0000313" key="2">
    <source>
        <dbReference type="Proteomes" id="UP000003082"/>
    </source>
</evidence>
<accession>B9D5R3</accession>
<organism evidence="1 2">
    <name type="scientific">Campylobacter rectus RM3267</name>
    <dbReference type="NCBI Taxonomy" id="553218"/>
    <lineage>
        <taxon>Bacteria</taxon>
        <taxon>Pseudomonadati</taxon>
        <taxon>Campylobacterota</taxon>
        <taxon>Epsilonproteobacteria</taxon>
        <taxon>Campylobacterales</taxon>
        <taxon>Campylobacteraceae</taxon>
        <taxon>Campylobacter</taxon>
    </lineage>
</organism>
<proteinExistence type="predicted"/>
<protein>
    <submittedName>
        <fullName evidence="1">Uncharacterized protein</fullName>
    </submittedName>
</protein>
<dbReference type="Proteomes" id="UP000003082">
    <property type="component" value="Unassembled WGS sequence"/>
</dbReference>
<dbReference type="AlphaFoldDB" id="B9D5R3"/>
<evidence type="ECO:0000313" key="1">
    <source>
        <dbReference type="EMBL" id="EEF12670.1"/>
    </source>
</evidence>